<name>A0A841BG45_9PSEU</name>
<comment type="caution">
    <text evidence="2">The sequence shown here is derived from an EMBL/GenBank/DDBJ whole genome shotgun (WGS) entry which is preliminary data.</text>
</comment>
<sequence length="261" mass="27335">MPGGGVEPPQGLHSGETGRQVATSALRRTCRAASPESPGSDLNTQEETSLVSMLRSTSHPEPTAGSRTRRLRGTAAASAATVVLVLAGAPAATAALESVTKELHVEYGASVLHGTVTFSNRTVTIDGTLHAVGCRFVWGDSYAKSTYLGSGSSKQHCDKNHSIHVPVSADVAGGATLIKVSWTPRGQAKDTRRSGCTATSDRTPDPGVDHARATAKHPTVDRGHRGQPMVVVRLQTDSDCYLRRLSPSLDRGSFLLSAMGT</sequence>
<evidence type="ECO:0000256" key="1">
    <source>
        <dbReference type="SAM" id="MobiDB-lite"/>
    </source>
</evidence>
<reference evidence="2 3" key="1">
    <citation type="submission" date="2020-08" db="EMBL/GenBank/DDBJ databases">
        <title>Sequencing the genomes of 1000 actinobacteria strains.</title>
        <authorList>
            <person name="Klenk H.-P."/>
        </authorList>
    </citation>
    <scope>NUCLEOTIDE SEQUENCE [LARGE SCALE GENOMIC DNA]</scope>
    <source>
        <strain evidence="2 3">DSM 45272</strain>
    </source>
</reference>
<evidence type="ECO:0000313" key="3">
    <source>
        <dbReference type="Proteomes" id="UP000580861"/>
    </source>
</evidence>
<keyword evidence="3" id="KW-1185">Reference proteome</keyword>
<feature type="compositionally biased region" description="Polar residues" evidence="1">
    <location>
        <begin position="40"/>
        <end position="60"/>
    </location>
</feature>
<dbReference type="EMBL" id="JACHMX010000001">
    <property type="protein sequence ID" value="MBB5857871.1"/>
    <property type="molecule type" value="Genomic_DNA"/>
</dbReference>
<feature type="region of interest" description="Disordered" evidence="1">
    <location>
        <begin position="184"/>
        <end position="227"/>
    </location>
</feature>
<protein>
    <submittedName>
        <fullName evidence="2">Uncharacterized protein</fullName>
    </submittedName>
</protein>
<feature type="region of interest" description="Disordered" evidence="1">
    <location>
        <begin position="1"/>
        <end position="71"/>
    </location>
</feature>
<evidence type="ECO:0000313" key="2">
    <source>
        <dbReference type="EMBL" id="MBB5857871.1"/>
    </source>
</evidence>
<dbReference type="Proteomes" id="UP000580861">
    <property type="component" value="Unassembled WGS sequence"/>
</dbReference>
<gene>
    <name evidence="2" type="ORF">HDA45_007958</name>
</gene>
<dbReference type="AlphaFoldDB" id="A0A841BG45"/>
<proteinExistence type="predicted"/>
<organism evidence="2 3">
    <name type="scientific">Amycolatopsis umgeniensis</name>
    <dbReference type="NCBI Taxonomy" id="336628"/>
    <lineage>
        <taxon>Bacteria</taxon>
        <taxon>Bacillati</taxon>
        <taxon>Actinomycetota</taxon>
        <taxon>Actinomycetes</taxon>
        <taxon>Pseudonocardiales</taxon>
        <taxon>Pseudonocardiaceae</taxon>
        <taxon>Amycolatopsis</taxon>
    </lineage>
</organism>
<accession>A0A841BG45</accession>
<feature type="compositionally biased region" description="Basic and acidic residues" evidence="1">
    <location>
        <begin position="202"/>
        <end position="224"/>
    </location>
</feature>